<comment type="caution">
    <text evidence="1">The sequence shown here is derived from an EMBL/GenBank/DDBJ whole genome shotgun (WGS) entry which is preliminary data.</text>
</comment>
<sequence>MTKSIKIGVSVLVLAVLALVIAFMPLVSSATGNGAPSGAHYNLNIIGVSKGKTADMTGSNGHRIFVPLVGNCKINLSIGDFQVLDGNCTDGPSTFQLPNPDPDNDGVTAYSVYARALGKPGGSAVATTCYDDVAGDTWCSTENVVLVRGTGKSNFTNVSKQLLTLCLDTDGDGTCDVREGLFDNELNNYFWSYNNDGLKLAQLRFYEIPTNVGTTP</sequence>
<accession>A0A1F6V6G4</accession>
<evidence type="ECO:0000313" key="2">
    <source>
        <dbReference type="Proteomes" id="UP000177370"/>
    </source>
</evidence>
<dbReference type="Proteomes" id="UP000177370">
    <property type="component" value="Unassembled WGS sequence"/>
</dbReference>
<dbReference type="EMBL" id="MFTP01000022">
    <property type="protein sequence ID" value="OGI65109.1"/>
    <property type="molecule type" value="Genomic_DNA"/>
</dbReference>
<protein>
    <submittedName>
        <fullName evidence="1">Uncharacterized protein</fullName>
    </submittedName>
</protein>
<name>A0A1F6V6G4_9BACT</name>
<proteinExistence type="predicted"/>
<gene>
    <name evidence="1" type="ORF">A2647_04120</name>
</gene>
<evidence type="ECO:0000313" key="1">
    <source>
        <dbReference type="EMBL" id="OGI65109.1"/>
    </source>
</evidence>
<dbReference type="AlphaFoldDB" id="A0A1F6V6G4"/>
<organism evidence="1 2">
    <name type="scientific">Candidatus Nomurabacteria bacterium RIFCSPHIGHO2_01_FULL_40_24b</name>
    <dbReference type="NCBI Taxonomy" id="1801739"/>
    <lineage>
        <taxon>Bacteria</taxon>
        <taxon>Candidatus Nomuraibacteriota</taxon>
    </lineage>
</organism>
<reference evidence="1 2" key="1">
    <citation type="journal article" date="2016" name="Nat. Commun.">
        <title>Thousands of microbial genomes shed light on interconnected biogeochemical processes in an aquifer system.</title>
        <authorList>
            <person name="Anantharaman K."/>
            <person name="Brown C.T."/>
            <person name="Hug L.A."/>
            <person name="Sharon I."/>
            <person name="Castelle C.J."/>
            <person name="Probst A.J."/>
            <person name="Thomas B.C."/>
            <person name="Singh A."/>
            <person name="Wilkins M.J."/>
            <person name="Karaoz U."/>
            <person name="Brodie E.L."/>
            <person name="Williams K.H."/>
            <person name="Hubbard S.S."/>
            <person name="Banfield J.F."/>
        </authorList>
    </citation>
    <scope>NUCLEOTIDE SEQUENCE [LARGE SCALE GENOMIC DNA]</scope>
</reference>